<accession>A0A8C9US32</accession>
<proteinExistence type="predicted"/>
<evidence type="ECO:0000313" key="1">
    <source>
        <dbReference type="Ensembl" id="ENSSDAP00000018277.1"/>
    </source>
</evidence>
<evidence type="ECO:0000313" key="2">
    <source>
        <dbReference type="Proteomes" id="UP000694422"/>
    </source>
</evidence>
<protein>
    <submittedName>
        <fullName evidence="1">Uncharacterized protein</fullName>
    </submittedName>
</protein>
<dbReference type="AlphaFoldDB" id="A0A8C9US32"/>
<reference evidence="1" key="1">
    <citation type="submission" date="2025-08" db="UniProtKB">
        <authorList>
            <consortium name="Ensembl"/>
        </authorList>
    </citation>
    <scope>IDENTIFICATION</scope>
</reference>
<dbReference type="Proteomes" id="UP000694422">
    <property type="component" value="Unplaced"/>
</dbReference>
<organism evidence="1 2">
    <name type="scientific">Spermophilus dauricus</name>
    <name type="common">Daurian ground squirrel</name>
    <dbReference type="NCBI Taxonomy" id="99837"/>
    <lineage>
        <taxon>Eukaryota</taxon>
        <taxon>Metazoa</taxon>
        <taxon>Chordata</taxon>
        <taxon>Craniata</taxon>
        <taxon>Vertebrata</taxon>
        <taxon>Euteleostomi</taxon>
        <taxon>Mammalia</taxon>
        <taxon>Eutheria</taxon>
        <taxon>Euarchontoglires</taxon>
        <taxon>Glires</taxon>
        <taxon>Rodentia</taxon>
        <taxon>Sciuromorpha</taxon>
        <taxon>Sciuridae</taxon>
        <taxon>Xerinae</taxon>
        <taxon>Marmotini</taxon>
        <taxon>Spermophilus</taxon>
    </lineage>
</organism>
<reference evidence="1" key="2">
    <citation type="submission" date="2025-09" db="UniProtKB">
        <authorList>
            <consortium name="Ensembl"/>
        </authorList>
    </citation>
    <scope>IDENTIFICATION</scope>
</reference>
<keyword evidence="2" id="KW-1185">Reference proteome</keyword>
<dbReference type="Ensembl" id="ENSSDAT00000020921.1">
    <property type="protein sequence ID" value="ENSSDAP00000018277.1"/>
    <property type="gene ID" value="ENSSDAG00000016726.1"/>
</dbReference>
<sequence length="75" mass="7847">MCEVPARAAPGYPQLLCAGQAAGVCGLTPLLENGPRGCPEGQSAEAVHHHELVLQEGRWTPPEGPPVCLLSAEMF</sequence>
<name>A0A8C9US32_SPEDA</name>